<dbReference type="SUPFAM" id="SSF52172">
    <property type="entry name" value="CheY-like"/>
    <property type="match status" value="1"/>
</dbReference>
<dbReference type="SUPFAM" id="SSF47384">
    <property type="entry name" value="Homodimeric domain of signal transducing histidine kinase"/>
    <property type="match status" value="1"/>
</dbReference>
<proteinExistence type="predicted"/>
<dbReference type="Pfam" id="PF00512">
    <property type="entry name" value="HisKA"/>
    <property type="match status" value="1"/>
</dbReference>
<evidence type="ECO:0000313" key="5">
    <source>
        <dbReference type="Proteomes" id="UP000320913"/>
    </source>
</evidence>
<keyword evidence="1 2" id="KW-0597">Phosphoprotein</keyword>
<dbReference type="Pfam" id="PF00072">
    <property type="entry name" value="Response_reg"/>
    <property type="match status" value="1"/>
</dbReference>
<dbReference type="InterPro" id="IPR011006">
    <property type="entry name" value="CheY-like_superfamily"/>
</dbReference>
<protein>
    <submittedName>
        <fullName evidence="4">Response regulator</fullName>
    </submittedName>
</protein>
<dbReference type="InterPro" id="IPR001789">
    <property type="entry name" value="Sig_transdc_resp-reg_receiver"/>
</dbReference>
<feature type="modified residue" description="4-aspartylphosphate" evidence="2">
    <location>
        <position position="34"/>
    </location>
</feature>
<dbReference type="PANTHER" id="PTHR43547:SF2">
    <property type="entry name" value="HYBRID SIGNAL TRANSDUCTION HISTIDINE KINASE C"/>
    <property type="match status" value="1"/>
</dbReference>
<dbReference type="GO" id="GO:0000155">
    <property type="term" value="F:phosphorelay sensor kinase activity"/>
    <property type="evidence" value="ECO:0007669"/>
    <property type="project" value="InterPro"/>
</dbReference>
<evidence type="ECO:0000256" key="1">
    <source>
        <dbReference type="ARBA" id="ARBA00022553"/>
    </source>
</evidence>
<evidence type="ECO:0000259" key="3">
    <source>
        <dbReference type="PROSITE" id="PS50110"/>
    </source>
</evidence>
<dbReference type="Gene3D" id="3.40.50.2300">
    <property type="match status" value="1"/>
</dbReference>
<gene>
    <name evidence="4" type="ORF">E6K75_03475</name>
</gene>
<dbReference type="Gene3D" id="1.10.287.130">
    <property type="match status" value="1"/>
</dbReference>
<dbReference type="PROSITE" id="PS50110">
    <property type="entry name" value="RESPONSE_REGULATORY"/>
    <property type="match status" value="1"/>
</dbReference>
<dbReference type="Proteomes" id="UP000320913">
    <property type="component" value="Unassembled WGS sequence"/>
</dbReference>
<name>A0A538T8D2_UNCEI</name>
<feature type="domain" description="Response regulatory" evidence="3">
    <location>
        <begin position="1"/>
        <end position="101"/>
    </location>
</feature>
<dbReference type="InterPro" id="IPR036097">
    <property type="entry name" value="HisK_dim/P_sf"/>
</dbReference>
<dbReference type="EMBL" id="VBOV01000089">
    <property type="protein sequence ID" value="TMQ59901.1"/>
    <property type="molecule type" value="Genomic_DNA"/>
</dbReference>
<dbReference type="InterPro" id="IPR003661">
    <property type="entry name" value="HisK_dim/P_dom"/>
</dbReference>
<reference evidence="4 5" key="1">
    <citation type="journal article" date="2019" name="Nat. Microbiol.">
        <title>Mediterranean grassland soil C-N compound turnover is dependent on rainfall and depth, and is mediated by genomically divergent microorganisms.</title>
        <authorList>
            <person name="Diamond S."/>
            <person name="Andeer P.F."/>
            <person name="Li Z."/>
            <person name="Crits-Christoph A."/>
            <person name="Burstein D."/>
            <person name="Anantharaman K."/>
            <person name="Lane K.R."/>
            <person name="Thomas B.C."/>
            <person name="Pan C."/>
            <person name="Northen T.R."/>
            <person name="Banfield J.F."/>
        </authorList>
    </citation>
    <scope>NUCLEOTIDE SEQUENCE [LARGE SCALE GENOMIC DNA]</scope>
    <source>
        <strain evidence="4">WS_5</strain>
    </source>
</reference>
<dbReference type="AlphaFoldDB" id="A0A538T8D2"/>
<dbReference type="PANTHER" id="PTHR43547">
    <property type="entry name" value="TWO-COMPONENT HISTIDINE KINASE"/>
    <property type="match status" value="1"/>
</dbReference>
<evidence type="ECO:0000256" key="2">
    <source>
        <dbReference type="PROSITE-ProRule" id="PRU00169"/>
    </source>
</evidence>
<sequence>MVLRQGDYTFLEAESGEQALQIMETQRVDLLLLDLMMPHPNGFDVILTMKKSETLARIPFIVASASTAQDDIQRSLELGAIDYFTKPLSECDIRFQIPLKVRNAIALHQASEERLRNERMKAVSAMAVALNHEINNPLQVIQGNAQLLHVHPGLPQDARDKVARIRAATETVAGLTQRIAALRDIVTVDYPAGNKNSVPMVNFEASAAAGKKP</sequence>
<evidence type="ECO:0000313" key="4">
    <source>
        <dbReference type="EMBL" id="TMQ59901.1"/>
    </source>
</evidence>
<organism evidence="4 5">
    <name type="scientific">Eiseniibacteriota bacterium</name>
    <dbReference type="NCBI Taxonomy" id="2212470"/>
    <lineage>
        <taxon>Bacteria</taxon>
        <taxon>Candidatus Eiseniibacteriota</taxon>
    </lineage>
</organism>
<dbReference type="CDD" id="cd00082">
    <property type="entry name" value="HisKA"/>
    <property type="match status" value="1"/>
</dbReference>
<comment type="caution">
    <text evidence="4">The sequence shown here is derived from an EMBL/GenBank/DDBJ whole genome shotgun (WGS) entry which is preliminary data.</text>
</comment>
<accession>A0A538T8D2</accession>
<dbReference type="SMART" id="SM00448">
    <property type="entry name" value="REC"/>
    <property type="match status" value="1"/>
</dbReference>